<comment type="caution">
    <text evidence="5">The sequence shown here is derived from an EMBL/GenBank/DDBJ whole genome shotgun (WGS) entry which is preliminary data.</text>
</comment>
<proteinExistence type="predicted"/>
<dbReference type="Gene3D" id="1.10.10.10">
    <property type="entry name" value="Winged helix-like DNA-binding domain superfamily/Winged helix DNA-binding domain"/>
    <property type="match status" value="2"/>
</dbReference>
<dbReference type="Proteomes" id="UP000272400">
    <property type="component" value="Unassembled WGS sequence"/>
</dbReference>
<name>A0A3N1D099_9ACTN</name>
<dbReference type="PROSITE" id="PS51118">
    <property type="entry name" value="HTH_HXLR"/>
    <property type="match status" value="2"/>
</dbReference>
<feature type="domain" description="HTH hxlR-type" evidence="4">
    <location>
        <begin position="170"/>
        <end position="267"/>
    </location>
</feature>
<evidence type="ECO:0000313" key="6">
    <source>
        <dbReference type="Proteomes" id="UP000272400"/>
    </source>
</evidence>
<dbReference type="EMBL" id="RJKE01000001">
    <property type="protein sequence ID" value="ROO86468.1"/>
    <property type="molecule type" value="Genomic_DNA"/>
</dbReference>
<reference evidence="5 6" key="1">
    <citation type="submission" date="2018-11" db="EMBL/GenBank/DDBJ databases">
        <title>Sequencing the genomes of 1000 actinobacteria strains.</title>
        <authorList>
            <person name="Klenk H.-P."/>
        </authorList>
    </citation>
    <scope>NUCLEOTIDE SEQUENCE [LARGE SCALE GENOMIC DNA]</scope>
    <source>
        <strain evidence="5 6">DSM 44254</strain>
    </source>
</reference>
<feature type="domain" description="HTH hxlR-type" evidence="4">
    <location>
        <begin position="8"/>
        <end position="108"/>
    </location>
</feature>
<dbReference type="Pfam" id="PF01638">
    <property type="entry name" value="HxlR"/>
    <property type="match status" value="2"/>
</dbReference>
<dbReference type="AlphaFoldDB" id="A0A3N1D099"/>
<organism evidence="5 6">
    <name type="scientific">Actinocorallia herbida</name>
    <dbReference type="NCBI Taxonomy" id="58109"/>
    <lineage>
        <taxon>Bacteria</taxon>
        <taxon>Bacillati</taxon>
        <taxon>Actinomycetota</taxon>
        <taxon>Actinomycetes</taxon>
        <taxon>Streptosporangiales</taxon>
        <taxon>Thermomonosporaceae</taxon>
        <taxon>Actinocorallia</taxon>
    </lineage>
</organism>
<dbReference type="InterPro" id="IPR002577">
    <property type="entry name" value="HTH_HxlR"/>
</dbReference>
<dbReference type="InterPro" id="IPR036390">
    <property type="entry name" value="WH_DNA-bd_sf"/>
</dbReference>
<dbReference type="OrthoDB" id="5183359at2"/>
<gene>
    <name evidence="5" type="ORF">EDD29_4039</name>
</gene>
<accession>A0A3N1D099</accession>
<evidence type="ECO:0000259" key="4">
    <source>
        <dbReference type="PROSITE" id="PS51118"/>
    </source>
</evidence>
<dbReference type="RefSeq" id="WP_123665868.1">
    <property type="nucleotide sequence ID" value="NZ_RJKE01000001.1"/>
</dbReference>
<dbReference type="SUPFAM" id="SSF46785">
    <property type="entry name" value="Winged helix' DNA-binding domain"/>
    <property type="match status" value="2"/>
</dbReference>
<evidence type="ECO:0000256" key="3">
    <source>
        <dbReference type="ARBA" id="ARBA00023163"/>
    </source>
</evidence>
<keyword evidence="2" id="KW-0238">DNA-binding</keyword>
<protein>
    <submittedName>
        <fullName evidence="5">HxlR family transcriptional regulator</fullName>
    </submittedName>
</protein>
<sequence length="313" mass="34141">MAGETARAGAVGQALLAIGDQWTLLILQRAFHLRVRRFADWRDALGVSESVLSARLKELQAGGLLAPSPYRTDGRTRTEYLLTEKSLDLWPLLIALWSWERAWVPRRAALPALLHHGCGAPTDADLGCAACGAAPVTARDVATERGAATFAQVAVPRLHRRTVRPPAQDDPLSYFPETFEILGDRWATVLLAASLLGVRRFADYERELGVAPSVLAGRLRRFTDLGVLALDAADGRPRYRLTDKGLAFFGVFALLTDWAQRWYTGPPGTDLRLVHRACGRRLRPFLRCRGCGQALERTAVGFAPAGGAAPAGR</sequence>
<dbReference type="InterPro" id="IPR036388">
    <property type="entry name" value="WH-like_DNA-bd_sf"/>
</dbReference>
<keyword evidence="6" id="KW-1185">Reference proteome</keyword>
<dbReference type="PANTHER" id="PTHR33204">
    <property type="entry name" value="TRANSCRIPTIONAL REGULATOR, MARR FAMILY"/>
    <property type="match status" value="1"/>
</dbReference>
<dbReference type="PANTHER" id="PTHR33204:SF18">
    <property type="entry name" value="TRANSCRIPTIONAL REGULATORY PROTEIN"/>
    <property type="match status" value="1"/>
</dbReference>
<evidence type="ECO:0000313" key="5">
    <source>
        <dbReference type="EMBL" id="ROO86468.1"/>
    </source>
</evidence>
<evidence type="ECO:0000256" key="1">
    <source>
        <dbReference type="ARBA" id="ARBA00023015"/>
    </source>
</evidence>
<keyword evidence="1" id="KW-0805">Transcription regulation</keyword>
<evidence type="ECO:0000256" key="2">
    <source>
        <dbReference type="ARBA" id="ARBA00023125"/>
    </source>
</evidence>
<dbReference type="GO" id="GO:0003677">
    <property type="term" value="F:DNA binding"/>
    <property type="evidence" value="ECO:0007669"/>
    <property type="project" value="UniProtKB-KW"/>
</dbReference>
<keyword evidence="3" id="KW-0804">Transcription</keyword>